<organism evidence="2">
    <name type="scientific">viral metagenome</name>
    <dbReference type="NCBI Taxonomy" id="1070528"/>
    <lineage>
        <taxon>unclassified sequences</taxon>
        <taxon>metagenomes</taxon>
        <taxon>organismal metagenomes</taxon>
    </lineage>
</organism>
<protein>
    <submittedName>
        <fullName evidence="2">Uncharacterized protein</fullName>
    </submittedName>
</protein>
<dbReference type="AlphaFoldDB" id="A0A6M3KAR7"/>
<reference evidence="2" key="1">
    <citation type="submission" date="2020-03" db="EMBL/GenBank/DDBJ databases">
        <title>The deep terrestrial virosphere.</title>
        <authorList>
            <person name="Holmfeldt K."/>
            <person name="Nilsson E."/>
            <person name="Simone D."/>
            <person name="Lopez-Fernandez M."/>
            <person name="Wu X."/>
            <person name="de Brujin I."/>
            <person name="Lundin D."/>
            <person name="Andersson A."/>
            <person name="Bertilsson S."/>
            <person name="Dopson M."/>
        </authorList>
    </citation>
    <scope>NUCLEOTIDE SEQUENCE</scope>
    <source>
        <strain evidence="2">MM415A00956</strain>
        <strain evidence="1">MM415B00781</strain>
    </source>
</reference>
<sequence length="55" mass="6075">MNRDVPYDEDEICDQCGKQGGYDFMGDILCPECTSKVIPCEPCNRCGHVVCICGN</sequence>
<dbReference type="EMBL" id="MT141471">
    <property type="protein sequence ID" value="QJA62453.1"/>
    <property type="molecule type" value="Genomic_DNA"/>
</dbReference>
<dbReference type="EMBL" id="MT142362">
    <property type="protein sequence ID" value="QJA78977.1"/>
    <property type="molecule type" value="Genomic_DNA"/>
</dbReference>
<proteinExistence type="predicted"/>
<gene>
    <name evidence="2" type="ORF">MM415A00956_0003</name>
    <name evidence="1" type="ORF">MM415B00781_0030</name>
</gene>
<accession>A0A6M3KAR7</accession>
<evidence type="ECO:0000313" key="2">
    <source>
        <dbReference type="EMBL" id="QJA78977.1"/>
    </source>
</evidence>
<evidence type="ECO:0000313" key="1">
    <source>
        <dbReference type="EMBL" id="QJA62453.1"/>
    </source>
</evidence>
<name>A0A6M3KAR7_9ZZZZ</name>